<dbReference type="AlphaFoldDB" id="A0A382IXV6"/>
<protein>
    <submittedName>
        <fullName evidence="1">Uncharacterized protein</fullName>
    </submittedName>
</protein>
<reference evidence="1" key="1">
    <citation type="submission" date="2018-05" db="EMBL/GenBank/DDBJ databases">
        <authorList>
            <person name="Lanie J.A."/>
            <person name="Ng W.-L."/>
            <person name="Kazmierczak K.M."/>
            <person name="Andrzejewski T.M."/>
            <person name="Davidsen T.M."/>
            <person name="Wayne K.J."/>
            <person name="Tettelin H."/>
            <person name="Glass J.I."/>
            <person name="Rusch D."/>
            <person name="Podicherti R."/>
            <person name="Tsui H.-C.T."/>
            <person name="Winkler M.E."/>
        </authorList>
    </citation>
    <scope>NUCLEOTIDE SEQUENCE</scope>
</reference>
<name>A0A382IXV6_9ZZZZ</name>
<evidence type="ECO:0000313" key="1">
    <source>
        <dbReference type="EMBL" id="SVC04724.1"/>
    </source>
</evidence>
<proteinExistence type="predicted"/>
<sequence>MAVVNTFEKGPEGWCSYDYHASIIAGQNYFVLTTWEERGGADDTGCVWADHTRWSVDAPERPISILPFILYRNWVGEPPIDLRGTEISIQLRGDGLKLHGAECYFWAHASGTRWHCRGRPLTIRDGCWDEPSRFTVESVETAWYRSWVRDPAIVADLDTVLAGAGSYGISLVGFSHEVSGKLAMGSFEIR</sequence>
<dbReference type="EMBL" id="UINC01070516">
    <property type="protein sequence ID" value="SVC04724.1"/>
    <property type="molecule type" value="Genomic_DNA"/>
</dbReference>
<accession>A0A382IXV6</accession>
<organism evidence="1">
    <name type="scientific">marine metagenome</name>
    <dbReference type="NCBI Taxonomy" id="408172"/>
    <lineage>
        <taxon>unclassified sequences</taxon>
        <taxon>metagenomes</taxon>
        <taxon>ecological metagenomes</taxon>
    </lineage>
</organism>
<gene>
    <name evidence="1" type="ORF">METZ01_LOCUS257578</name>
</gene>